<dbReference type="Pfam" id="PF00067">
    <property type="entry name" value="p450"/>
    <property type="match status" value="1"/>
</dbReference>
<comment type="similarity">
    <text evidence="2">Belongs to the cytochrome P450 family.</text>
</comment>
<keyword evidence="4 5" id="KW-0408">Iron</keyword>
<dbReference type="InterPro" id="IPR036396">
    <property type="entry name" value="Cyt_P450_sf"/>
</dbReference>
<dbReference type="PANTHER" id="PTHR24305">
    <property type="entry name" value="CYTOCHROME P450"/>
    <property type="match status" value="1"/>
</dbReference>
<keyword evidence="5" id="KW-0349">Heme</keyword>
<evidence type="ECO:0000256" key="4">
    <source>
        <dbReference type="ARBA" id="ARBA00023004"/>
    </source>
</evidence>
<name>A0A2J6S1M1_HYAVF</name>
<dbReference type="EMBL" id="KZ613941">
    <property type="protein sequence ID" value="PMD44660.1"/>
    <property type="molecule type" value="Genomic_DNA"/>
</dbReference>
<keyword evidence="6" id="KW-0472">Membrane</keyword>
<dbReference type="InterPro" id="IPR001128">
    <property type="entry name" value="Cyt_P450"/>
</dbReference>
<keyword evidence="6" id="KW-0812">Transmembrane</keyword>
<accession>A0A2J6S1M1</accession>
<dbReference type="GO" id="GO:0020037">
    <property type="term" value="F:heme binding"/>
    <property type="evidence" value="ECO:0007669"/>
    <property type="project" value="InterPro"/>
</dbReference>
<proteinExistence type="inferred from homology"/>
<evidence type="ECO:0000256" key="6">
    <source>
        <dbReference type="SAM" id="Phobius"/>
    </source>
</evidence>
<keyword evidence="8" id="KW-1185">Reference proteome</keyword>
<evidence type="ECO:0000256" key="5">
    <source>
        <dbReference type="PIRSR" id="PIRSR602403-1"/>
    </source>
</evidence>
<organism evidence="7 8">
    <name type="scientific">Hyaloscypha variabilis (strain UAMH 11265 / GT02V1 / F)</name>
    <name type="common">Meliniomyces variabilis</name>
    <dbReference type="NCBI Taxonomy" id="1149755"/>
    <lineage>
        <taxon>Eukaryota</taxon>
        <taxon>Fungi</taxon>
        <taxon>Dikarya</taxon>
        <taxon>Ascomycota</taxon>
        <taxon>Pezizomycotina</taxon>
        <taxon>Leotiomycetes</taxon>
        <taxon>Helotiales</taxon>
        <taxon>Hyaloscyphaceae</taxon>
        <taxon>Hyaloscypha</taxon>
        <taxon>Hyaloscypha variabilis</taxon>
    </lineage>
</organism>
<dbReference type="GO" id="GO:0016705">
    <property type="term" value="F:oxidoreductase activity, acting on paired donors, with incorporation or reduction of molecular oxygen"/>
    <property type="evidence" value="ECO:0007669"/>
    <property type="project" value="InterPro"/>
</dbReference>
<dbReference type="InterPro" id="IPR002403">
    <property type="entry name" value="Cyt_P450_E_grp-IV"/>
</dbReference>
<sequence>MAHLIELVVALGSVLVLAISSLLWKLAAHRRRFQDLPKPPHSFLFGHLLLFLKVARQFPAKIPIAVVISRIQTLYQLPDLFYLDMWPLTDGFMVTGDRIVANQFLNDYPRHPLVLKEALQPLVGGTRGLVSPDLSEWHSSRTTMRSVFSVTNVQRFVPNMAQYSMQLRQALLQRAKAGKSFPMIEPVEKWGADLTFCYLLGEDTGVQKGGWGAEANAQVQELVAQADHPFSVNPWTNYQQKQVRSRCQYRVRQMILTALIGALNQEKPVVDGEYLALIDSLAAKYREEYPGRTEWDADTLAQHVDTLATLFLAADVSSMVLTYVFCHIAQDPEVAAELRKEHNAVFPGDAQTTLDALRQNPSKIKELPYTTAVIKESMRLRPPGLSGTLAPNGHTVNFKGTEHSLDGLFLFTNLFRLQSNNAYTSSPQSFDPTRWLPQPSTELADSWRPFQRGQHSCMGENMMMPGLVTALLMTVRDVDVALAYDDGDIRLSPELGGVAYMEGNFAAKPARGLPVLLTALAQ</sequence>
<dbReference type="OrthoDB" id="10029320at2759"/>
<dbReference type="Gene3D" id="1.10.630.10">
    <property type="entry name" value="Cytochrome P450"/>
    <property type="match status" value="1"/>
</dbReference>
<dbReference type="GO" id="GO:0005506">
    <property type="term" value="F:iron ion binding"/>
    <property type="evidence" value="ECO:0007669"/>
    <property type="project" value="InterPro"/>
</dbReference>
<dbReference type="Proteomes" id="UP000235786">
    <property type="component" value="Unassembled WGS sequence"/>
</dbReference>
<feature type="transmembrane region" description="Helical" evidence="6">
    <location>
        <begin position="7"/>
        <end position="27"/>
    </location>
</feature>
<evidence type="ECO:0000256" key="2">
    <source>
        <dbReference type="ARBA" id="ARBA00010617"/>
    </source>
</evidence>
<protein>
    <submittedName>
        <fullName evidence="7">Cytochrome P450</fullName>
    </submittedName>
</protein>
<reference evidence="7 8" key="1">
    <citation type="submission" date="2016-04" db="EMBL/GenBank/DDBJ databases">
        <title>A degradative enzymes factory behind the ericoid mycorrhizal symbiosis.</title>
        <authorList>
            <consortium name="DOE Joint Genome Institute"/>
            <person name="Martino E."/>
            <person name="Morin E."/>
            <person name="Grelet G."/>
            <person name="Kuo A."/>
            <person name="Kohler A."/>
            <person name="Daghino S."/>
            <person name="Barry K."/>
            <person name="Choi C."/>
            <person name="Cichocki N."/>
            <person name="Clum A."/>
            <person name="Copeland A."/>
            <person name="Hainaut M."/>
            <person name="Haridas S."/>
            <person name="Labutti K."/>
            <person name="Lindquist E."/>
            <person name="Lipzen A."/>
            <person name="Khouja H.-R."/>
            <person name="Murat C."/>
            <person name="Ohm R."/>
            <person name="Olson A."/>
            <person name="Spatafora J."/>
            <person name="Veneault-Fourrey C."/>
            <person name="Henrissat B."/>
            <person name="Grigoriev I."/>
            <person name="Martin F."/>
            <person name="Perotto S."/>
        </authorList>
    </citation>
    <scope>NUCLEOTIDE SEQUENCE [LARGE SCALE GENOMIC DNA]</scope>
    <source>
        <strain evidence="7 8">F</strain>
    </source>
</reference>
<dbReference type="PRINTS" id="PR00465">
    <property type="entry name" value="EP450IV"/>
</dbReference>
<evidence type="ECO:0000313" key="7">
    <source>
        <dbReference type="EMBL" id="PMD44660.1"/>
    </source>
</evidence>
<dbReference type="GO" id="GO:0004497">
    <property type="term" value="F:monooxygenase activity"/>
    <property type="evidence" value="ECO:0007669"/>
    <property type="project" value="InterPro"/>
</dbReference>
<dbReference type="STRING" id="1149755.A0A2J6S1M1"/>
<gene>
    <name evidence="7" type="ORF">L207DRAFT_579593</name>
</gene>
<keyword evidence="3 5" id="KW-0479">Metal-binding</keyword>
<dbReference type="PANTHER" id="PTHR24305:SF166">
    <property type="entry name" value="CYTOCHROME P450 12A4, MITOCHONDRIAL-RELATED"/>
    <property type="match status" value="1"/>
</dbReference>
<keyword evidence="6" id="KW-1133">Transmembrane helix</keyword>
<comment type="cofactor">
    <cofactor evidence="1 5">
        <name>heme</name>
        <dbReference type="ChEBI" id="CHEBI:30413"/>
    </cofactor>
</comment>
<dbReference type="AlphaFoldDB" id="A0A2J6S1M1"/>
<dbReference type="InterPro" id="IPR050121">
    <property type="entry name" value="Cytochrome_P450_monoxygenase"/>
</dbReference>
<evidence type="ECO:0000313" key="8">
    <source>
        <dbReference type="Proteomes" id="UP000235786"/>
    </source>
</evidence>
<evidence type="ECO:0000256" key="1">
    <source>
        <dbReference type="ARBA" id="ARBA00001971"/>
    </source>
</evidence>
<evidence type="ECO:0000256" key="3">
    <source>
        <dbReference type="ARBA" id="ARBA00022723"/>
    </source>
</evidence>
<feature type="binding site" description="axial binding residue" evidence="5">
    <location>
        <position position="457"/>
    </location>
    <ligand>
        <name>heme</name>
        <dbReference type="ChEBI" id="CHEBI:30413"/>
    </ligand>
    <ligandPart>
        <name>Fe</name>
        <dbReference type="ChEBI" id="CHEBI:18248"/>
    </ligandPart>
</feature>
<dbReference type="SUPFAM" id="SSF48264">
    <property type="entry name" value="Cytochrome P450"/>
    <property type="match status" value="1"/>
</dbReference>